<dbReference type="InterPro" id="IPR043504">
    <property type="entry name" value="Peptidase_S1_PA_chymotrypsin"/>
</dbReference>
<dbReference type="Gene3D" id="2.40.10.10">
    <property type="entry name" value="Trypsin-like serine proteases"/>
    <property type="match status" value="2"/>
</dbReference>
<evidence type="ECO:0000256" key="3">
    <source>
        <dbReference type="ARBA" id="ARBA00022801"/>
    </source>
</evidence>
<dbReference type="InterPro" id="IPR036034">
    <property type="entry name" value="PDZ_sf"/>
</dbReference>
<evidence type="ECO:0000256" key="2">
    <source>
        <dbReference type="ARBA" id="ARBA00022670"/>
    </source>
</evidence>
<dbReference type="InterPro" id="IPR001940">
    <property type="entry name" value="Peptidase_S1C"/>
</dbReference>
<proteinExistence type="inferred from homology"/>
<comment type="similarity">
    <text evidence="1">Belongs to the peptidase S1C family.</text>
</comment>
<dbReference type="PANTHER" id="PTHR43343">
    <property type="entry name" value="PEPTIDASE S12"/>
    <property type="match status" value="1"/>
</dbReference>
<dbReference type="EMBL" id="JACBXQ010000003">
    <property type="protein sequence ID" value="MBG9986574.1"/>
    <property type="molecule type" value="Genomic_DNA"/>
</dbReference>
<organism evidence="7 8">
    <name type="scientific">Facklamia lactis</name>
    <dbReference type="NCBI Taxonomy" id="2749967"/>
    <lineage>
        <taxon>Bacteria</taxon>
        <taxon>Bacillati</taxon>
        <taxon>Bacillota</taxon>
        <taxon>Bacilli</taxon>
        <taxon>Lactobacillales</taxon>
        <taxon>Aerococcaceae</taxon>
        <taxon>Facklamia</taxon>
    </lineage>
</organism>
<dbReference type="Pfam" id="PF13365">
    <property type="entry name" value="Trypsin_2"/>
    <property type="match status" value="1"/>
</dbReference>
<protein>
    <submittedName>
        <fullName evidence="7">Trypsin-like peptidase domain-containing protein</fullName>
    </submittedName>
</protein>
<accession>A0ABS0LRE8</accession>
<dbReference type="InterPro" id="IPR001478">
    <property type="entry name" value="PDZ"/>
</dbReference>
<dbReference type="Proteomes" id="UP000721415">
    <property type="component" value="Unassembled WGS sequence"/>
</dbReference>
<evidence type="ECO:0000256" key="1">
    <source>
        <dbReference type="ARBA" id="ARBA00010541"/>
    </source>
</evidence>
<keyword evidence="2" id="KW-0645">Protease</keyword>
<reference evidence="7 8" key="1">
    <citation type="submission" date="2020-07" db="EMBL/GenBank/DDBJ databases">
        <title>Facklamia lactis sp. nov., isolated from raw milk.</title>
        <authorList>
            <person name="Doll E.V."/>
            <person name="Huptas C."/>
            <person name="Staib L."/>
            <person name="Wenning M."/>
            <person name="Scherer S."/>
        </authorList>
    </citation>
    <scope>NUCLEOTIDE SEQUENCE [LARGE SCALE GENOMIC DNA]</scope>
    <source>
        <strain evidence="7 8">DSM 111018</strain>
    </source>
</reference>
<keyword evidence="3" id="KW-0378">Hydrolase</keyword>
<dbReference type="PRINTS" id="PR00834">
    <property type="entry name" value="PROTEASES2C"/>
</dbReference>
<dbReference type="SUPFAM" id="SSF50156">
    <property type="entry name" value="PDZ domain-like"/>
    <property type="match status" value="1"/>
</dbReference>
<keyword evidence="4" id="KW-0720">Serine protease</keyword>
<dbReference type="InterPro" id="IPR009003">
    <property type="entry name" value="Peptidase_S1_PA"/>
</dbReference>
<name>A0ABS0LRE8_9LACT</name>
<dbReference type="SUPFAM" id="SSF50494">
    <property type="entry name" value="Trypsin-like serine proteases"/>
    <property type="match status" value="1"/>
</dbReference>
<evidence type="ECO:0000256" key="4">
    <source>
        <dbReference type="ARBA" id="ARBA00022825"/>
    </source>
</evidence>
<dbReference type="RefSeq" id="WP_197115484.1">
    <property type="nucleotide sequence ID" value="NZ_JACBXQ010000003.1"/>
</dbReference>
<keyword evidence="8" id="KW-1185">Reference proteome</keyword>
<sequence length="435" mass="47191">MLNDHFKASSANLKKWKRIFRGVSASTLTILLAAGIITSHEDLAFSRENTEQVSSQVQTLEPEALSNEEQKIVDTVNQASEAVVSIANLQNVGSQLDPYSQYQSNNYFMPEEENRNLQPVGEGSGVIYRIDGDQAYIVTNHHVIEGAEALEVQLKNGETLDAELIGSDSLSDLAVLKMDSAGIEKALEFADSDKIQVGQTAIAIGSPLGSDFATSVTKGIVSGLNRSVPVDTDGDMTPDWDMNLLQTDAAISPGNSGGALINSAGQLIGINSSKLSARGVEGMGFAIPTNDVVDIVSQLEENGEVIRPVLGIRYTSLDRIHPDYRTEVMGLDQEELNGAFVMEVVPESSADKAGIEKYDLITALDGEEIEGTADLKQKLYKYRVGDKINVTIRRKSEEKEIEVNLDAAIEEENIQSTTPLEPLQPESEENENSLF</sequence>
<dbReference type="InterPro" id="IPR051201">
    <property type="entry name" value="Chloro_Bact_Ser_Proteases"/>
</dbReference>
<evidence type="ECO:0000313" key="8">
    <source>
        <dbReference type="Proteomes" id="UP000721415"/>
    </source>
</evidence>
<comment type="caution">
    <text evidence="7">The sequence shown here is derived from an EMBL/GenBank/DDBJ whole genome shotgun (WGS) entry which is preliminary data.</text>
</comment>
<dbReference type="SMART" id="SM00228">
    <property type="entry name" value="PDZ"/>
    <property type="match status" value="1"/>
</dbReference>
<feature type="domain" description="PDZ" evidence="6">
    <location>
        <begin position="308"/>
        <end position="396"/>
    </location>
</feature>
<evidence type="ECO:0000256" key="5">
    <source>
        <dbReference type="SAM" id="MobiDB-lite"/>
    </source>
</evidence>
<gene>
    <name evidence="7" type="ORF">HZY91_06650</name>
</gene>
<dbReference type="Gene3D" id="2.30.42.10">
    <property type="match status" value="1"/>
</dbReference>
<feature type="region of interest" description="Disordered" evidence="5">
    <location>
        <begin position="410"/>
        <end position="435"/>
    </location>
</feature>
<feature type="compositionally biased region" description="Acidic residues" evidence="5">
    <location>
        <begin position="426"/>
        <end position="435"/>
    </location>
</feature>
<evidence type="ECO:0000313" key="7">
    <source>
        <dbReference type="EMBL" id="MBG9986574.1"/>
    </source>
</evidence>
<evidence type="ECO:0000259" key="6">
    <source>
        <dbReference type="SMART" id="SM00228"/>
    </source>
</evidence>
<dbReference type="Pfam" id="PF13180">
    <property type="entry name" value="PDZ_2"/>
    <property type="match status" value="1"/>
</dbReference>
<dbReference type="PANTHER" id="PTHR43343:SF3">
    <property type="entry name" value="PROTEASE DO-LIKE 8, CHLOROPLASTIC"/>
    <property type="match status" value="1"/>
</dbReference>